<proteinExistence type="predicted"/>
<dbReference type="Proteomes" id="UP000050280">
    <property type="component" value="Unassembled WGS sequence"/>
</dbReference>
<dbReference type="AlphaFoldDB" id="A0A0P7AJJ2"/>
<dbReference type="PATRIC" id="fig|1300341.3.peg.1814"/>
<name>A0A0P7AJJ2_9FLAO</name>
<dbReference type="RefSeq" id="WP_316934161.1">
    <property type="nucleotide sequence ID" value="NZ_LDJX01000003.1"/>
</dbReference>
<dbReference type="EMBL" id="LDJX01000003">
    <property type="protein sequence ID" value="KPM31978.1"/>
    <property type="molecule type" value="Genomic_DNA"/>
</dbReference>
<dbReference type="InterPro" id="IPR021428">
    <property type="entry name" value="DUF3078"/>
</dbReference>
<evidence type="ECO:0000256" key="1">
    <source>
        <dbReference type="SAM" id="SignalP"/>
    </source>
</evidence>
<keyword evidence="1" id="KW-0732">Signal</keyword>
<protein>
    <recommendedName>
        <fullName evidence="4">DUF3078 domain-containing protein</fullName>
    </recommendedName>
</protein>
<evidence type="ECO:0000313" key="2">
    <source>
        <dbReference type="EMBL" id="KPM31978.1"/>
    </source>
</evidence>
<dbReference type="STRING" id="1300341.I595_1626"/>
<sequence length="356" mass="41197">MNRFYRNIVFFVFTLFLSGGLSGQAGVTDSLAAQTAAPDTIVIRWTQEKITFIPRGVKLRRPRISFKNTKPLLERPKRFTPISFWEKENRFGLNVNEVAFVNWNAGGENSVSALANVRFARNYKFRYISWENELRLRYGINAQEGRELRKTEDLIRLASTFGYRRDTLSNWYYSAKFKFNTQFSNGFKYPNRENPISRFMAPGYLFMGAGTSFIPEDKKFNLYISPFTQKATFVLDDALSEQGAFGVEKGKRTFIELGFLVTNSWDTQVAKNIQMNHRISLYTDYLRSFGNIDLDWELQFTFKVNKNVEANIGTHLIYDDDIKFDEVVADDGTVVDEGEPRLQFKQILGIGFGYSF</sequence>
<accession>A0A0P7AJJ2</accession>
<evidence type="ECO:0008006" key="4">
    <source>
        <dbReference type="Google" id="ProtNLM"/>
    </source>
</evidence>
<keyword evidence="3" id="KW-1185">Reference proteome</keyword>
<evidence type="ECO:0000313" key="3">
    <source>
        <dbReference type="Proteomes" id="UP000050280"/>
    </source>
</evidence>
<reference evidence="2 3" key="1">
    <citation type="submission" date="2015-09" db="EMBL/GenBank/DDBJ databases">
        <title>Genome sequence of the marine flavobacterium Croceitalea dokdonensis DOKDO 023 that contains proton- and sodium-pumping rhodopsins.</title>
        <authorList>
            <person name="Kwon S.-K."/>
            <person name="Lee H.K."/>
            <person name="Kwak M.-J."/>
            <person name="Kim J.F."/>
        </authorList>
    </citation>
    <scope>NUCLEOTIDE SEQUENCE [LARGE SCALE GENOMIC DNA]</scope>
    <source>
        <strain evidence="2 3">DOKDO 023</strain>
    </source>
</reference>
<gene>
    <name evidence="2" type="ORF">I595_1626</name>
</gene>
<comment type="caution">
    <text evidence="2">The sequence shown here is derived from an EMBL/GenBank/DDBJ whole genome shotgun (WGS) entry which is preliminary data.</text>
</comment>
<feature type="signal peptide" evidence="1">
    <location>
        <begin position="1"/>
        <end position="25"/>
    </location>
</feature>
<feature type="chain" id="PRO_5006134894" description="DUF3078 domain-containing protein" evidence="1">
    <location>
        <begin position="26"/>
        <end position="356"/>
    </location>
</feature>
<organism evidence="2 3">
    <name type="scientific">Croceitalea dokdonensis DOKDO 023</name>
    <dbReference type="NCBI Taxonomy" id="1300341"/>
    <lineage>
        <taxon>Bacteria</taxon>
        <taxon>Pseudomonadati</taxon>
        <taxon>Bacteroidota</taxon>
        <taxon>Flavobacteriia</taxon>
        <taxon>Flavobacteriales</taxon>
        <taxon>Flavobacteriaceae</taxon>
        <taxon>Croceitalea</taxon>
    </lineage>
</organism>
<dbReference type="Pfam" id="PF11276">
    <property type="entry name" value="DUF3078"/>
    <property type="match status" value="1"/>
</dbReference>